<organism evidence="2 4">
    <name type="scientific">Lactococcus lactis</name>
    <dbReference type="NCBI Taxonomy" id="1358"/>
    <lineage>
        <taxon>Bacteria</taxon>
        <taxon>Bacillati</taxon>
        <taxon>Bacillota</taxon>
        <taxon>Bacilli</taxon>
        <taxon>Lactobacillales</taxon>
        <taxon>Streptococcaceae</taxon>
        <taxon>Lactococcus</taxon>
    </lineage>
</organism>
<dbReference type="Proteomes" id="UP000317167">
    <property type="component" value="Unassembled WGS sequence"/>
</dbReference>
<evidence type="ECO:0000313" key="3">
    <source>
        <dbReference type="EMBL" id="TRW71508.1"/>
    </source>
</evidence>
<dbReference type="Gene3D" id="1.10.10.60">
    <property type="entry name" value="Homeodomain-like"/>
    <property type="match status" value="1"/>
</dbReference>
<accession>A0A552YUE6</accession>
<proteinExistence type="predicted"/>
<dbReference type="Pfam" id="PF02796">
    <property type="entry name" value="HTH_7"/>
    <property type="match status" value="1"/>
</dbReference>
<name>A0A552YUE6_9LACT</name>
<dbReference type="EMBL" id="VJWV01000032">
    <property type="protein sequence ID" value="TRW71508.1"/>
    <property type="molecule type" value="Genomic_DNA"/>
</dbReference>
<dbReference type="GO" id="GO:0003677">
    <property type="term" value="F:DNA binding"/>
    <property type="evidence" value="ECO:0007669"/>
    <property type="project" value="InterPro"/>
</dbReference>
<feature type="non-terminal residue" evidence="2">
    <location>
        <position position="1"/>
    </location>
</feature>
<dbReference type="RefSeq" id="WP_127094181.1">
    <property type="nucleotide sequence ID" value="NZ_OGTW02000158.1"/>
</dbReference>
<dbReference type="GO" id="GO:0000150">
    <property type="term" value="F:DNA strand exchange activity"/>
    <property type="evidence" value="ECO:0007669"/>
    <property type="project" value="InterPro"/>
</dbReference>
<comment type="caution">
    <text evidence="2">The sequence shown here is derived from an EMBL/GenBank/DDBJ whole genome shotgun (WGS) entry which is preliminary data.</text>
</comment>
<sequence>ESGTPIKSIADSWGVSRTTIYRYINKF</sequence>
<dbReference type="EMBL" id="VJWV01000053">
    <property type="protein sequence ID" value="TRW70854.1"/>
    <property type="molecule type" value="Genomic_DNA"/>
</dbReference>
<protein>
    <submittedName>
        <fullName evidence="2">Helix-turn-helix domain-containing protein</fullName>
    </submittedName>
</protein>
<dbReference type="InterPro" id="IPR009057">
    <property type="entry name" value="Homeodomain-like_sf"/>
</dbReference>
<dbReference type="SUPFAM" id="SSF46689">
    <property type="entry name" value="Homeodomain-like"/>
    <property type="match status" value="1"/>
</dbReference>
<dbReference type="InterPro" id="IPR006120">
    <property type="entry name" value="Resolvase_HTH_dom"/>
</dbReference>
<evidence type="ECO:0000259" key="1">
    <source>
        <dbReference type="Pfam" id="PF02796"/>
    </source>
</evidence>
<evidence type="ECO:0000313" key="2">
    <source>
        <dbReference type="EMBL" id="TRW70854.1"/>
    </source>
</evidence>
<reference evidence="2 4" key="1">
    <citation type="submission" date="2019-07" db="EMBL/GenBank/DDBJ databases">
        <title>Draft genome of 7 Lactococcus lactis strains isolated from an artisanal cheese production.</title>
        <authorList>
            <person name="Biolcati F."/>
            <person name="Bottero M.T."/>
            <person name="Dalmasso A."/>
            <person name="Mcauliffe O."/>
        </authorList>
    </citation>
    <scope>NUCLEOTIDE SEQUENCE [LARGE SCALE GENOMIC DNA]</scope>
    <source>
        <strain evidence="2 4">MRS45.2</strain>
    </source>
</reference>
<dbReference type="AlphaFoldDB" id="A0A552YUE6"/>
<evidence type="ECO:0000313" key="4">
    <source>
        <dbReference type="Proteomes" id="UP000317167"/>
    </source>
</evidence>
<gene>
    <name evidence="3" type="ORF">FNJ53_13585</name>
    <name evidence="2" type="ORF">FNJ53_14010</name>
</gene>
<feature type="domain" description="Resolvase HTH" evidence="1">
    <location>
        <begin position="1"/>
        <end position="26"/>
    </location>
</feature>